<dbReference type="GO" id="GO:0000981">
    <property type="term" value="F:DNA-binding transcription factor activity, RNA polymerase II-specific"/>
    <property type="evidence" value="ECO:0007669"/>
    <property type="project" value="TreeGrafter"/>
</dbReference>
<reference evidence="7" key="1">
    <citation type="submission" date="2021-05" db="EMBL/GenBank/DDBJ databases">
        <authorList>
            <person name="Alioto T."/>
            <person name="Alioto T."/>
            <person name="Gomez Garrido J."/>
        </authorList>
    </citation>
    <scope>NUCLEOTIDE SEQUENCE</scope>
</reference>
<dbReference type="PANTHER" id="PTHR24379:SF121">
    <property type="entry name" value="C2H2-TYPE DOMAIN-CONTAINING PROTEIN"/>
    <property type="match status" value="1"/>
</dbReference>
<organism evidence="7">
    <name type="scientific">Cacopsylla melanoneura</name>
    <dbReference type="NCBI Taxonomy" id="428564"/>
    <lineage>
        <taxon>Eukaryota</taxon>
        <taxon>Metazoa</taxon>
        <taxon>Ecdysozoa</taxon>
        <taxon>Arthropoda</taxon>
        <taxon>Hexapoda</taxon>
        <taxon>Insecta</taxon>
        <taxon>Pterygota</taxon>
        <taxon>Neoptera</taxon>
        <taxon>Paraneoptera</taxon>
        <taxon>Hemiptera</taxon>
        <taxon>Sternorrhyncha</taxon>
        <taxon>Psylloidea</taxon>
        <taxon>Psyllidae</taxon>
        <taxon>Psyllinae</taxon>
        <taxon>Cacopsylla</taxon>
    </lineage>
</organism>
<evidence type="ECO:0000313" key="7">
    <source>
        <dbReference type="EMBL" id="CAG6764102.1"/>
    </source>
</evidence>
<keyword evidence="4" id="KW-0862">Zinc</keyword>
<proteinExistence type="predicted"/>
<feature type="domain" description="C2H2-type" evidence="6">
    <location>
        <begin position="310"/>
        <end position="338"/>
    </location>
</feature>
<dbReference type="GO" id="GO:0005634">
    <property type="term" value="C:nucleus"/>
    <property type="evidence" value="ECO:0007669"/>
    <property type="project" value="TreeGrafter"/>
</dbReference>
<dbReference type="InterPro" id="IPR013087">
    <property type="entry name" value="Znf_C2H2_type"/>
</dbReference>
<keyword evidence="1" id="KW-0479">Metal-binding</keyword>
<dbReference type="Gene3D" id="3.30.160.60">
    <property type="entry name" value="Classic Zinc Finger"/>
    <property type="match status" value="6"/>
</dbReference>
<feature type="domain" description="C2H2-type" evidence="6">
    <location>
        <begin position="254"/>
        <end position="281"/>
    </location>
</feature>
<feature type="domain" description="C2H2-type" evidence="6">
    <location>
        <begin position="163"/>
        <end position="190"/>
    </location>
</feature>
<evidence type="ECO:0000256" key="5">
    <source>
        <dbReference type="PROSITE-ProRule" id="PRU00042"/>
    </source>
</evidence>
<feature type="domain" description="C2H2-type" evidence="6">
    <location>
        <begin position="282"/>
        <end position="309"/>
    </location>
</feature>
<name>A0A8D9AF09_9HEMI</name>
<dbReference type="GO" id="GO:0008270">
    <property type="term" value="F:zinc ion binding"/>
    <property type="evidence" value="ECO:0007669"/>
    <property type="project" value="UniProtKB-KW"/>
</dbReference>
<evidence type="ECO:0000256" key="3">
    <source>
        <dbReference type="ARBA" id="ARBA00022771"/>
    </source>
</evidence>
<dbReference type="PROSITE" id="PS50157">
    <property type="entry name" value="ZINC_FINGER_C2H2_2"/>
    <property type="match status" value="9"/>
</dbReference>
<sequence length="358" mass="41879">MSQSNEILDDVKKEKAVYTVRSEDLVKASDEWDDLRCQICGILSESLTLAFIHFIECKKRGKNKIYECTSCGKTYKERKTLVKHLNYKHNLKIREQNRKEKFECNYCSKIFKYKREIQAHIEIHMNISILCDLCGAKYNKRAHLLKHIRHKHLGLKKTKEKIFSCSFCSRIYRHKYALRDHETCHRIGKLMCQLCSRSYCSKASLTAHIQTSHAKQNMDEKMVKKFVCDVCGNGYTRKCGLKEHRLRQHEGGKSSCKICGKEVYDEKSLKIHMNTHTGDKPHSCEICGKSFTTAPYLKVHMYSHTGEAPHVCHLCPQKFRQRSSYTSHYKTHHPGVVPPKLKYTVQEYLQRKHESTSK</sequence>
<dbReference type="FunFam" id="3.30.160.60:FF:001963">
    <property type="entry name" value="Replication initiator 1"/>
    <property type="match status" value="1"/>
</dbReference>
<dbReference type="SUPFAM" id="SSF57667">
    <property type="entry name" value="beta-beta-alpha zinc fingers"/>
    <property type="match status" value="4"/>
</dbReference>
<feature type="domain" description="C2H2-type" evidence="6">
    <location>
        <begin position="226"/>
        <end position="254"/>
    </location>
</feature>
<dbReference type="PANTHER" id="PTHR24379">
    <property type="entry name" value="KRAB AND ZINC FINGER DOMAIN-CONTAINING"/>
    <property type="match status" value="1"/>
</dbReference>
<protein>
    <submittedName>
        <fullName evidence="7">Zinc finger protein 26</fullName>
    </submittedName>
</protein>
<evidence type="ECO:0000256" key="2">
    <source>
        <dbReference type="ARBA" id="ARBA00022737"/>
    </source>
</evidence>
<feature type="domain" description="C2H2-type" evidence="6">
    <location>
        <begin position="129"/>
        <end position="157"/>
    </location>
</feature>
<dbReference type="SMART" id="SM00355">
    <property type="entry name" value="ZnF_C2H2"/>
    <property type="match status" value="9"/>
</dbReference>
<dbReference type="Pfam" id="PF00096">
    <property type="entry name" value="zf-C2H2"/>
    <property type="match status" value="5"/>
</dbReference>
<dbReference type="GO" id="GO:0000977">
    <property type="term" value="F:RNA polymerase II transcription regulatory region sequence-specific DNA binding"/>
    <property type="evidence" value="ECO:0007669"/>
    <property type="project" value="TreeGrafter"/>
</dbReference>
<feature type="domain" description="C2H2-type" evidence="6">
    <location>
        <begin position="66"/>
        <end position="89"/>
    </location>
</feature>
<dbReference type="AlphaFoldDB" id="A0A8D9AF09"/>
<keyword evidence="2" id="KW-0677">Repeat</keyword>
<evidence type="ECO:0000256" key="1">
    <source>
        <dbReference type="ARBA" id="ARBA00022723"/>
    </source>
</evidence>
<dbReference type="InterPro" id="IPR036236">
    <property type="entry name" value="Znf_C2H2_sf"/>
</dbReference>
<dbReference type="EMBL" id="HBUF01564930">
    <property type="protein sequence ID" value="CAG6764102.1"/>
    <property type="molecule type" value="Transcribed_RNA"/>
</dbReference>
<dbReference type="PROSITE" id="PS00028">
    <property type="entry name" value="ZINC_FINGER_C2H2_1"/>
    <property type="match status" value="9"/>
</dbReference>
<feature type="domain" description="C2H2-type" evidence="6">
    <location>
        <begin position="190"/>
        <end position="218"/>
    </location>
</feature>
<keyword evidence="3 5" id="KW-0863">Zinc-finger</keyword>
<feature type="domain" description="C2H2-type" evidence="6">
    <location>
        <begin position="102"/>
        <end position="124"/>
    </location>
</feature>
<evidence type="ECO:0000259" key="6">
    <source>
        <dbReference type="PROSITE" id="PS50157"/>
    </source>
</evidence>
<accession>A0A8D9AF09</accession>
<evidence type="ECO:0000256" key="4">
    <source>
        <dbReference type="ARBA" id="ARBA00022833"/>
    </source>
</evidence>